<dbReference type="GO" id="GO:0016491">
    <property type="term" value="F:oxidoreductase activity"/>
    <property type="evidence" value="ECO:0007669"/>
    <property type="project" value="UniProtKB-KW"/>
</dbReference>
<name>A0A0R1HNJ6_9LACO</name>
<dbReference type="PANTHER" id="PTHR24321:SF8">
    <property type="entry name" value="ESTRADIOL 17-BETA-DEHYDROGENASE 8-RELATED"/>
    <property type="match status" value="1"/>
</dbReference>
<dbReference type="PRINTS" id="PR00080">
    <property type="entry name" value="SDRFAMILY"/>
</dbReference>
<evidence type="ECO:0000256" key="1">
    <source>
        <dbReference type="ARBA" id="ARBA00006484"/>
    </source>
</evidence>
<dbReference type="FunFam" id="3.40.50.720:FF:000084">
    <property type="entry name" value="Short-chain dehydrogenase reductase"/>
    <property type="match status" value="1"/>
</dbReference>
<dbReference type="NCBIfam" id="NF005559">
    <property type="entry name" value="PRK07231.1"/>
    <property type="match status" value="1"/>
</dbReference>
<dbReference type="STRING" id="1302272.FC96_GL002120"/>
<dbReference type="InterPro" id="IPR036291">
    <property type="entry name" value="NAD(P)-bd_dom_sf"/>
</dbReference>
<dbReference type="GO" id="GO:0008206">
    <property type="term" value="P:bile acid metabolic process"/>
    <property type="evidence" value="ECO:0007669"/>
    <property type="project" value="UniProtKB-ARBA"/>
</dbReference>
<dbReference type="Gene3D" id="3.40.50.720">
    <property type="entry name" value="NAD(P)-binding Rossmann-like Domain"/>
    <property type="match status" value="1"/>
</dbReference>
<dbReference type="AlphaFoldDB" id="A0A0R1HNJ6"/>
<evidence type="ECO:0000256" key="2">
    <source>
        <dbReference type="ARBA" id="ARBA00023002"/>
    </source>
</evidence>
<dbReference type="InterPro" id="IPR002347">
    <property type="entry name" value="SDR_fam"/>
</dbReference>
<comment type="similarity">
    <text evidence="1">Belongs to the short-chain dehydrogenases/reductases (SDR) family.</text>
</comment>
<dbReference type="Proteomes" id="UP000050911">
    <property type="component" value="Unassembled WGS sequence"/>
</dbReference>
<organism evidence="3 4">
    <name type="scientific">Secundilactobacillus kimchicus JCM 15530</name>
    <dbReference type="NCBI Taxonomy" id="1302272"/>
    <lineage>
        <taxon>Bacteria</taxon>
        <taxon>Bacillati</taxon>
        <taxon>Bacillota</taxon>
        <taxon>Bacilli</taxon>
        <taxon>Lactobacillales</taxon>
        <taxon>Lactobacillaceae</taxon>
        <taxon>Secundilactobacillus</taxon>
    </lineage>
</organism>
<reference evidence="3 4" key="1">
    <citation type="journal article" date="2015" name="Genome Announc.">
        <title>Expanding the biotechnology potential of lactobacilli through comparative genomics of 213 strains and associated genera.</title>
        <authorList>
            <person name="Sun Z."/>
            <person name="Harris H.M."/>
            <person name="McCann A."/>
            <person name="Guo C."/>
            <person name="Argimon S."/>
            <person name="Zhang W."/>
            <person name="Yang X."/>
            <person name="Jeffery I.B."/>
            <person name="Cooney J.C."/>
            <person name="Kagawa T.F."/>
            <person name="Liu W."/>
            <person name="Song Y."/>
            <person name="Salvetti E."/>
            <person name="Wrobel A."/>
            <person name="Rasinkangas P."/>
            <person name="Parkhill J."/>
            <person name="Rea M.C."/>
            <person name="O'Sullivan O."/>
            <person name="Ritari J."/>
            <person name="Douillard F.P."/>
            <person name="Paul Ross R."/>
            <person name="Yang R."/>
            <person name="Briner A.E."/>
            <person name="Felis G.E."/>
            <person name="de Vos W.M."/>
            <person name="Barrangou R."/>
            <person name="Klaenhammer T.R."/>
            <person name="Caufield P.W."/>
            <person name="Cui Y."/>
            <person name="Zhang H."/>
            <person name="O'Toole P.W."/>
        </authorList>
    </citation>
    <scope>NUCLEOTIDE SEQUENCE [LARGE SCALE GENOMIC DNA]</scope>
    <source>
        <strain evidence="3 4">JCM 15530</strain>
    </source>
</reference>
<dbReference type="SUPFAM" id="SSF51735">
    <property type="entry name" value="NAD(P)-binding Rossmann-fold domains"/>
    <property type="match status" value="1"/>
</dbReference>
<dbReference type="PANTHER" id="PTHR24321">
    <property type="entry name" value="DEHYDROGENASES, SHORT CHAIN"/>
    <property type="match status" value="1"/>
</dbReference>
<dbReference type="Pfam" id="PF13561">
    <property type="entry name" value="adh_short_C2"/>
    <property type="match status" value="1"/>
</dbReference>
<comment type="caution">
    <text evidence="3">The sequence shown here is derived from an EMBL/GenBank/DDBJ whole genome shotgun (WGS) entry which is preliminary data.</text>
</comment>
<dbReference type="EMBL" id="AZCX01000005">
    <property type="protein sequence ID" value="KRK47915.1"/>
    <property type="molecule type" value="Genomic_DNA"/>
</dbReference>
<evidence type="ECO:0000313" key="4">
    <source>
        <dbReference type="Proteomes" id="UP000050911"/>
    </source>
</evidence>
<keyword evidence="2" id="KW-0560">Oxidoreductase</keyword>
<dbReference type="PATRIC" id="fig|1302272.5.peg.2167"/>
<dbReference type="OrthoDB" id="9805904at2"/>
<evidence type="ECO:0000313" key="3">
    <source>
        <dbReference type="EMBL" id="KRK47915.1"/>
    </source>
</evidence>
<sequence length="244" mass="25570">MGQLDGKVAIITGASQGMGAAHAKLFVAEGAKVVITDINAEKGEAYADELGENAIFVKQDVASEQDWQTVVAATLEKWGQIDILVNNAGITYSKSLFDVSLADYQKIVNINQVSVFLGMKTVAAKMKEAGRGSIVNVSSLNGLVGGAIGYTDTKFAVRGMTKAAALELAHYGIRVNSVHPGVISTPMIHQGDTDAAVAEFAKSIPLGRIAEPEEVSKMVLFLASDNSSYSTGSEFVIDGGISAQ</sequence>
<gene>
    <name evidence="3" type="ORF">FC96_GL002120</name>
</gene>
<keyword evidence="4" id="KW-1185">Reference proteome</keyword>
<dbReference type="PRINTS" id="PR00081">
    <property type="entry name" value="GDHRDH"/>
</dbReference>
<proteinExistence type="inferred from homology"/>
<protein>
    <submittedName>
        <fullName evidence="3">Cyclopentanol dehydrogenase</fullName>
    </submittedName>
</protein>
<dbReference type="RefSeq" id="WP_055679803.1">
    <property type="nucleotide sequence ID" value="NZ_AZCX01000005.1"/>
</dbReference>
<accession>A0A0R1HNJ6</accession>